<gene>
    <name evidence="3" type="ORF">PAUS00366_LOCUS14685</name>
    <name evidence="4" type="ORF">PAUS00366_LOCUS14686</name>
</gene>
<feature type="compositionally biased region" description="Polar residues" evidence="1">
    <location>
        <begin position="270"/>
        <end position="285"/>
    </location>
</feature>
<feature type="compositionally biased region" description="Polar residues" evidence="1">
    <location>
        <begin position="158"/>
        <end position="173"/>
    </location>
</feature>
<feature type="compositionally biased region" description="Pro residues" evidence="1">
    <location>
        <begin position="289"/>
        <end position="298"/>
    </location>
</feature>
<feature type="compositionally biased region" description="Basic and acidic residues" evidence="1">
    <location>
        <begin position="962"/>
        <end position="971"/>
    </location>
</feature>
<dbReference type="EMBL" id="HBIX01020902">
    <property type="protein sequence ID" value="CAE0721930.1"/>
    <property type="molecule type" value="Transcribed_RNA"/>
</dbReference>
<reference evidence="3" key="1">
    <citation type="submission" date="2021-01" db="EMBL/GenBank/DDBJ databases">
        <authorList>
            <person name="Corre E."/>
            <person name="Pelletier E."/>
            <person name="Niang G."/>
            <person name="Scheremetjew M."/>
            <person name="Finn R."/>
            <person name="Kale V."/>
            <person name="Holt S."/>
            <person name="Cochrane G."/>
            <person name="Meng A."/>
            <person name="Brown T."/>
            <person name="Cohen L."/>
        </authorList>
    </citation>
    <scope>NUCLEOTIDE SEQUENCE</scope>
    <source>
        <strain evidence="3">10249 10 AB</strain>
    </source>
</reference>
<feature type="compositionally biased region" description="Polar residues" evidence="1">
    <location>
        <begin position="551"/>
        <end position="586"/>
    </location>
</feature>
<evidence type="ECO:0000256" key="1">
    <source>
        <dbReference type="SAM" id="MobiDB-lite"/>
    </source>
</evidence>
<feature type="compositionally biased region" description="Basic and acidic residues" evidence="1">
    <location>
        <begin position="377"/>
        <end position="395"/>
    </location>
</feature>
<feature type="region of interest" description="Disordered" evidence="1">
    <location>
        <begin position="655"/>
        <end position="679"/>
    </location>
</feature>
<organism evidence="3">
    <name type="scientific">Pseudo-nitzschia australis</name>
    <dbReference type="NCBI Taxonomy" id="44445"/>
    <lineage>
        <taxon>Eukaryota</taxon>
        <taxon>Sar</taxon>
        <taxon>Stramenopiles</taxon>
        <taxon>Ochrophyta</taxon>
        <taxon>Bacillariophyta</taxon>
        <taxon>Bacillariophyceae</taxon>
        <taxon>Bacillariophycidae</taxon>
        <taxon>Bacillariales</taxon>
        <taxon>Bacillariaceae</taxon>
        <taxon>Pseudo-nitzschia</taxon>
    </lineage>
</organism>
<feature type="region of interest" description="Disordered" evidence="1">
    <location>
        <begin position="906"/>
        <end position="971"/>
    </location>
</feature>
<evidence type="ECO:0000313" key="4">
    <source>
        <dbReference type="EMBL" id="CAE0721931.1"/>
    </source>
</evidence>
<name>A0A6V0AH03_9STRA</name>
<dbReference type="InterPro" id="IPR049227">
    <property type="entry name" value="DUF6824"/>
</dbReference>
<feature type="compositionally biased region" description="Low complexity" evidence="1">
    <location>
        <begin position="627"/>
        <end position="637"/>
    </location>
</feature>
<feature type="compositionally biased region" description="Polar residues" evidence="1">
    <location>
        <begin position="788"/>
        <end position="813"/>
    </location>
</feature>
<feature type="region of interest" description="Disordered" evidence="1">
    <location>
        <begin position="732"/>
        <end position="813"/>
    </location>
</feature>
<feature type="region of interest" description="Disordered" evidence="1">
    <location>
        <begin position="1"/>
        <end position="47"/>
    </location>
</feature>
<proteinExistence type="predicted"/>
<feature type="compositionally biased region" description="Pro residues" evidence="1">
    <location>
        <begin position="186"/>
        <end position="196"/>
    </location>
</feature>
<feature type="compositionally biased region" description="Polar residues" evidence="1">
    <location>
        <begin position="946"/>
        <end position="961"/>
    </location>
</feature>
<feature type="region of interest" description="Disordered" evidence="1">
    <location>
        <begin position="695"/>
        <end position="718"/>
    </location>
</feature>
<feature type="region of interest" description="Disordered" evidence="1">
    <location>
        <begin position="544"/>
        <end position="638"/>
    </location>
</feature>
<dbReference type="EMBL" id="HBIX01020903">
    <property type="protein sequence ID" value="CAE0721931.1"/>
    <property type="molecule type" value="Transcribed_RNA"/>
</dbReference>
<dbReference type="Pfam" id="PF20710">
    <property type="entry name" value="DUF6824"/>
    <property type="match status" value="1"/>
</dbReference>
<feature type="compositionally biased region" description="Pro residues" evidence="1">
    <location>
        <begin position="250"/>
        <end position="259"/>
    </location>
</feature>
<dbReference type="AlphaFoldDB" id="A0A6V0AH03"/>
<feature type="compositionally biased region" description="Basic and acidic residues" evidence="1">
    <location>
        <begin position="739"/>
        <end position="749"/>
    </location>
</feature>
<accession>A0A6V0AH03</accession>
<evidence type="ECO:0000313" key="3">
    <source>
        <dbReference type="EMBL" id="CAE0721930.1"/>
    </source>
</evidence>
<feature type="compositionally biased region" description="Polar residues" evidence="1">
    <location>
        <begin position="441"/>
        <end position="478"/>
    </location>
</feature>
<feature type="compositionally biased region" description="Polar residues" evidence="1">
    <location>
        <begin position="657"/>
        <end position="667"/>
    </location>
</feature>
<protein>
    <recommendedName>
        <fullName evidence="2">DUF6824 domain-containing protein</fullName>
    </recommendedName>
</protein>
<feature type="region of interest" description="Disordered" evidence="1">
    <location>
        <begin position="158"/>
        <end position="206"/>
    </location>
</feature>
<feature type="region of interest" description="Disordered" evidence="1">
    <location>
        <begin position="236"/>
        <end position="518"/>
    </location>
</feature>
<feature type="domain" description="DUF6824" evidence="2">
    <location>
        <begin position="33"/>
        <end position="123"/>
    </location>
</feature>
<feature type="compositionally biased region" description="Low complexity" evidence="1">
    <location>
        <begin position="1"/>
        <end position="13"/>
    </location>
</feature>
<evidence type="ECO:0000259" key="2">
    <source>
        <dbReference type="Pfam" id="PF20710"/>
    </source>
</evidence>
<feature type="compositionally biased region" description="Low complexity" evidence="1">
    <location>
        <begin position="909"/>
        <end position="925"/>
    </location>
</feature>
<sequence>MSSSDDNNSNGDNAETVATDHSGDRVDAPNPNDVLCGRGGNINSHKGNEQFRKLVEKRKRVYLTARFKREKRLIASSIVSEIRVMDPPGRFLARKGSMKDNSGFWYDIGDEKARDKTSQALRENAPSIRAEIETEINQQRAEMRRQEATVVVDPALASTKSVPNNTPSYSPQIHNHPATLGHLGHPAPPGPPPPSHPGHTHSYNPAHQSHYSQQYYDYYYHYYGYGAPPPPPPGYPSTGVAAPAGASHPAPQPGYPPPIVTQAPPAHPYWTSQTSPSATAAVTANGSGPTPPVPPAPPGSSSHPPGSTATNAVVTPSPPPQSGRTNAMDTADGKASSIPVAEGHASGAAHGRHFSHAHAANQEEEDRRLAMALQQEENVKAFEDRNRRFGSDRRSSRSTAYCAPGYRPRLLNDSIEATGTDAFGAPIKKRPPMSASHFFGPTSSSNRERASTPSSAKTENTFNNGDGIQTIAPPNSGSMEDGGYYEMDLKPPAAINPKRQQEDTTTSDNSHGLDHDHNHDFSCSSFSTRGRMEFKDDSEFSLFGEGGTVIPRSNVNSTGSFNRVRNTFAGTSPRNNKHNTNGNTQLDPIALEQSDRNHQQQQQQQPSGSRRDDNNNNHNRNHRHQEQQQPQPQNHQDTSLLSQVASHILGNFGVDASSWTDNNSSSNKQDHHHEGNNEPEMEMELGQEVIMDVRDESSSSMPPPHKRGNGTQVNWPSRSGCDTWIPDSMVDTASSANFGHDDNNRDENTNHQAPAVTHHHRHHHTNDHSLTGYSRADISPINSMDMDFSQSSLGLGQRANNNHNGRGTSAPSSLMNVFDQKTADPNTDEMLPQTHHRPVLQQAPSWERPYRSRSPIPLGDISGVDGMDSSLIRVHSRDSKDKLFGINGNNVAPQNIQPSVSLGQHNVHHQPLLPNHPHNNHLPPQGQQYQSPMKTSAMHGHHTHQNHPNQAPLSSRTPNYTESRDIDMDWD</sequence>